<dbReference type="PATRIC" id="fig|280871.6.peg.3267"/>
<sequence length="125" mass="13513">MLPARNRMTRSTDFRVTVNRGVRAAQRDLVVHSLAPGAPDGAEPNTEDAPKVGLVVGKSVGNAVQRHRVSRQLRHASRDLLPELRSGELLVIRALPGSRDAATATLQDELRAAVQRAHAKSGSRQ</sequence>
<dbReference type="STRING" id="280871.TL10_15765"/>
<keyword evidence="1 6" id="KW-0819">tRNA processing</keyword>
<dbReference type="GO" id="GO:0001682">
    <property type="term" value="P:tRNA 5'-leader removal"/>
    <property type="evidence" value="ECO:0007669"/>
    <property type="project" value="UniProtKB-UniRule"/>
</dbReference>
<organism evidence="8 9">
    <name type="scientific">Mycolicibacterium llatzerense</name>
    <dbReference type="NCBI Taxonomy" id="280871"/>
    <lineage>
        <taxon>Bacteria</taxon>
        <taxon>Bacillati</taxon>
        <taxon>Actinomycetota</taxon>
        <taxon>Actinomycetes</taxon>
        <taxon>Mycobacteriales</taxon>
        <taxon>Mycobacteriaceae</taxon>
        <taxon>Mycolicibacterium</taxon>
    </lineage>
</organism>
<comment type="caution">
    <text evidence="8">The sequence shown here is derived from an EMBL/GenBank/DDBJ whole genome shotgun (WGS) entry which is preliminary data.</text>
</comment>
<dbReference type="PANTHER" id="PTHR33992:SF1">
    <property type="entry name" value="RIBONUCLEASE P PROTEIN COMPONENT"/>
    <property type="match status" value="1"/>
</dbReference>
<dbReference type="PANTHER" id="PTHR33992">
    <property type="entry name" value="RIBONUCLEASE P PROTEIN COMPONENT"/>
    <property type="match status" value="1"/>
</dbReference>
<evidence type="ECO:0000313" key="9">
    <source>
        <dbReference type="Proteomes" id="UP000032221"/>
    </source>
</evidence>
<dbReference type="GO" id="GO:0000049">
    <property type="term" value="F:tRNA binding"/>
    <property type="evidence" value="ECO:0007669"/>
    <property type="project" value="UniProtKB-UniRule"/>
</dbReference>
<evidence type="ECO:0000256" key="5">
    <source>
        <dbReference type="ARBA" id="ARBA00022884"/>
    </source>
</evidence>
<keyword evidence="2 6" id="KW-0540">Nuclease</keyword>
<protein>
    <recommendedName>
        <fullName evidence="6 7">Ribonuclease P protein component</fullName>
        <shortName evidence="6">RNase P protein</shortName>
        <shortName evidence="6">RNaseP protein</shortName>
        <ecNumber evidence="6 7">3.1.26.5</ecNumber>
    </recommendedName>
    <alternativeName>
        <fullName evidence="6">Protein C5</fullName>
    </alternativeName>
</protein>
<comment type="function">
    <text evidence="6">RNaseP catalyzes the removal of the 5'-leader sequence from pre-tRNA to produce the mature 5'-terminus. It can also cleave other RNA substrates such as 4.5S RNA. The protein component plays an auxiliary but essential role in vivo by binding to the 5'-leader sequence and broadening the substrate specificity of the ribozyme.</text>
</comment>
<comment type="catalytic activity">
    <reaction evidence="6">
        <text>Endonucleolytic cleavage of RNA, removing 5'-extranucleotides from tRNA precursor.</text>
        <dbReference type="EC" id="3.1.26.5"/>
    </reaction>
</comment>
<comment type="similarity">
    <text evidence="6">Belongs to the RnpA family.</text>
</comment>
<proteinExistence type="inferred from homology"/>
<evidence type="ECO:0000256" key="4">
    <source>
        <dbReference type="ARBA" id="ARBA00022801"/>
    </source>
</evidence>
<dbReference type="Proteomes" id="UP000032221">
    <property type="component" value="Unassembled WGS sequence"/>
</dbReference>
<dbReference type="RefSeq" id="WP_043986318.1">
    <property type="nucleotide sequence ID" value="NZ_JXST01000021.1"/>
</dbReference>
<dbReference type="GO" id="GO:0042781">
    <property type="term" value="F:3'-tRNA processing endoribonuclease activity"/>
    <property type="evidence" value="ECO:0007669"/>
    <property type="project" value="TreeGrafter"/>
</dbReference>
<keyword evidence="4 6" id="KW-0378">Hydrolase</keyword>
<dbReference type="GO" id="GO:0004526">
    <property type="term" value="F:ribonuclease P activity"/>
    <property type="evidence" value="ECO:0007669"/>
    <property type="project" value="UniProtKB-UniRule"/>
</dbReference>
<keyword evidence="9" id="KW-1185">Reference proteome</keyword>
<evidence type="ECO:0000313" key="8">
    <source>
        <dbReference type="EMBL" id="KIU15963.1"/>
    </source>
</evidence>
<reference evidence="8 9" key="1">
    <citation type="submission" date="2015-01" db="EMBL/GenBank/DDBJ databases">
        <title>Genome sequence of Mycobacterium llatzerense and Mycobacterium immunogenum recovered from brain abscess.</title>
        <authorList>
            <person name="Greninger A.L."/>
            <person name="Langelier C."/>
            <person name="Cunningham G."/>
            <person name="Chiu C.Y."/>
            <person name="Miller S."/>
        </authorList>
    </citation>
    <scope>NUCLEOTIDE SEQUENCE [LARGE SCALE GENOMIC DNA]</scope>
    <source>
        <strain evidence="8 9">CLUC14</strain>
    </source>
</reference>
<name>A0A0D1J311_9MYCO</name>
<dbReference type="InterPro" id="IPR014721">
    <property type="entry name" value="Ribsml_uS5_D2-typ_fold_subgr"/>
</dbReference>
<dbReference type="InterPro" id="IPR020568">
    <property type="entry name" value="Ribosomal_Su5_D2-typ_SF"/>
</dbReference>
<dbReference type="EMBL" id="JXST01000021">
    <property type="protein sequence ID" value="KIU15963.1"/>
    <property type="molecule type" value="Genomic_DNA"/>
</dbReference>
<dbReference type="EC" id="3.1.26.5" evidence="6 7"/>
<dbReference type="SUPFAM" id="SSF54211">
    <property type="entry name" value="Ribosomal protein S5 domain 2-like"/>
    <property type="match status" value="1"/>
</dbReference>
<dbReference type="OrthoDB" id="196964at2"/>
<dbReference type="Gene3D" id="3.30.230.10">
    <property type="match status" value="1"/>
</dbReference>
<keyword evidence="5 6" id="KW-0694">RNA-binding</keyword>
<accession>A0A0D1J311</accession>
<keyword evidence="3 6" id="KW-0255">Endonuclease</keyword>
<comment type="subunit">
    <text evidence="6">Consists of a catalytic RNA component (M1 or rnpB) and a protein subunit.</text>
</comment>
<dbReference type="HAMAP" id="MF_00227">
    <property type="entry name" value="RNase_P"/>
    <property type="match status" value="1"/>
</dbReference>
<gene>
    <name evidence="6 8" type="primary">rnpA</name>
    <name evidence="8" type="ORF">TL10_15765</name>
</gene>
<dbReference type="NCBIfam" id="TIGR00188">
    <property type="entry name" value="rnpA"/>
    <property type="match status" value="1"/>
</dbReference>
<evidence type="ECO:0000256" key="6">
    <source>
        <dbReference type="HAMAP-Rule" id="MF_00227"/>
    </source>
</evidence>
<evidence type="ECO:0000256" key="7">
    <source>
        <dbReference type="NCBIfam" id="TIGR00188"/>
    </source>
</evidence>
<dbReference type="InterPro" id="IPR000100">
    <property type="entry name" value="RNase_P"/>
</dbReference>
<dbReference type="Pfam" id="PF00825">
    <property type="entry name" value="Ribonuclease_P"/>
    <property type="match status" value="1"/>
</dbReference>
<evidence type="ECO:0000256" key="3">
    <source>
        <dbReference type="ARBA" id="ARBA00022759"/>
    </source>
</evidence>
<dbReference type="AlphaFoldDB" id="A0A0D1J311"/>
<evidence type="ECO:0000256" key="1">
    <source>
        <dbReference type="ARBA" id="ARBA00022694"/>
    </source>
</evidence>
<dbReference type="GO" id="GO:0030677">
    <property type="term" value="C:ribonuclease P complex"/>
    <property type="evidence" value="ECO:0007669"/>
    <property type="project" value="TreeGrafter"/>
</dbReference>
<evidence type="ECO:0000256" key="2">
    <source>
        <dbReference type="ARBA" id="ARBA00022722"/>
    </source>
</evidence>